<dbReference type="AlphaFoldDB" id="A0A8T0NYT1"/>
<keyword evidence="5" id="KW-1185">Reference proteome</keyword>
<feature type="compositionally biased region" description="Basic and acidic residues" evidence="2">
    <location>
        <begin position="247"/>
        <end position="258"/>
    </location>
</feature>
<evidence type="ECO:0000259" key="3">
    <source>
        <dbReference type="PROSITE" id="PS50102"/>
    </source>
</evidence>
<name>A0A8T0NYT1_PANVG</name>
<dbReference type="EMBL" id="CM029053">
    <property type="protein sequence ID" value="KAG2553549.1"/>
    <property type="molecule type" value="Genomic_DNA"/>
</dbReference>
<dbReference type="GO" id="GO:0003723">
    <property type="term" value="F:RNA binding"/>
    <property type="evidence" value="ECO:0007669"/>
    <property type="project" value="UniProtKB-UniRule"/>
</dbReference>
<dbReference type="InterPro" id="IPR012677">
    <property type="entry name" value="Nucleotide-bd_a/b_plait_sf"/>
</dbReference>
<evidence type="ECO:0000256" key="2">
    <source>
        <dbReference type="SAM" id="MobiDB-lite"/>
    </source>
</evidence>
<comment type="caution">
    <text evidence="4">The sequence shown here is derived from an EMBL/GenBank/DDBJ whole genome shotgun (WGS) entry which is preliminary data.</text>
</comment>
<dbReference type="PROSITE" id="PS50102">
    <property type="entry name" value="RRM"/>
    <property type="match status" value="1"/>
</dbReference>
<dbReference type="InterPro" id="IPR035979">
    <property type="entry name" value="RBD_domain_sf"/>
</dbReference>
<protein>
    <recommendedName>
        <fullName evidence="3">RRM domain-containing protein</fullName>
    </recommendedName>
</protein>
<organism evidence="4 5">
    <name type="scientific">Panicum virgatum</name>
    <name type="common">Blackwell switchgrass</name>
    <dbReference type="NCBI Taxonomy" id="38727"/>
    <lineage>
        <taxon>Eukaryota</taxon>
        <taxon>Viridiplantae</taxon>
        <taxon>Streptophyta</taxon>
        <taxon>Embryophyta</taxon>
        <taxon>Tracheophyta</taxon>
        <taxon>Spermatophyta</taxon>
        <taxon>Magnoliopsida</taxon>
        <taxon>Liliopsida</taxon>
        <taxon>Poales</taxon>
        <taxon>Poaceae</taxon>
        <taxon>PACMAD clade</taxon>
        <taxon>Panicoideae</taxon>
        <taxon>Panicodae</taxon>
        <taxon>Paniceae</taxon>
        <taxon>Panicinae</taxon>
        <taxon>Panicum</taxon>
        <taxon>Panicum sect. Hiantes</taxon>
    </lineage>
</organism>
<evidence type="ECO:0000313" key="5">
    <source>
        <dbReference type="Proteomes" id="UP000823388"/>
    </source>
</evidence>
<evidence type="ECO:0000256" key="1">
    <source>
        <dbReference type="PROSITE-ProRule" id="PRU00176"/>
    </source>
</evidence>
<sequence length="286" mass="31782">MPSNDPRNRVAAAASLELENTTATCTTESYARDGWAAVTWTRKAASDDRWSRGCEAYVNGSSISPALRHSHPGLALEDLVVVYPMWSAHGEDGFYLIGKEDLKNKNAWSISVNMRDNTLDGAASSEGRDFFFVRAYQPFALSNYLDLTPDNCKVADGSQIQEREDSMNDPNNTLVLVEGLDPLVPANRLKGILGMFGELCYVKFHLKEGYGLVQFAQRSCAEEAIRTLNGVQTGRKGLSLSWSSSKLNKDPPKRRLSERNSTNHHPYQRLHGIHSYKKIAARGNND</sequence>
<dbReference type="PANTHER" id="PTHR33074:SF102">
    <property type="entry name" value="DUF1618 DOMAIN-CONTAINING PROTEIN"/>
    <property type="match status" value="1"/>
</dbReference>
<dbReference type="Proteomes" id="UP000823388">
    <property type="component" value="Chromosome 9K"/>
</dbReference>
<feature type="domain" description="RRM" evidence="3">
    <location>
        <begin position="173"/>
        <end position="245"/>
    </location>
</feature>
<keyword evidence="1" id="KW-0694">RNA-binding</keyword>
<reference evidence="4" key="1">
    <citation type="submission" date="2020-05" db="EMBL/GenBank/DDBJ databases">
        <title>WGS assembly of Panicum virgatum.</title>
        <authorList>
            <person name="Lovell J.T."/>
            <person name="Jenkins J."/>
            <person name="Shu S."/>
            <person name="Juenger T.E."/>
            <person name="Schmutz J."/>
        </authorList>
    </citation>
    <scope>NUCLEOTIDE SEQUENCE</scope>
    <source>
        <strain evidence="4">AP13</strain>
    </source>
</reference>
<accession>A0A8T0NYT1</accession>
<proteinExistence type="predicted"/>
<dbReference type="InterPro" id="IPR000504">
    <property type="entry name" value="RRM_dom"/>
</dbReference>
<gene>
    <name evidence="4" type="ORF">PVAP13_9KG533100</name>
</gene>
<feature type="region of interest" description="Disordered" evidence="2">
    <location>
        <begin position="241"/>
        <end position="266"/>
    </location>
</feature>
<evidence type="ECO:0000313" key="4">
    <source>
        <dbReference type="EMBL" id="KAG2553549.1"/>
    </source>
</evidence>
<dbReference type="SUPFAM" id="SSF54928">
    <property type="entry name" value="RNA-binding domain, RBD"/>
    <property type="match status" value="1"/>
</dbReference>
<dbReference type="PANTHER" id="PTHR33074">
    <property type="entry name" value="EXPRESSED PROTEIN-RELATED"/>
    <property type="match status" value="1"/>
</dbReference>
<dbReference type="Pfam" id="PF00076">
    <property type="entry name" value="RRM_1"/>
    <property type="match status" value="1"/>
</dbReference>
<dbReference type="Gene3D" id="3.30.70.330">
    <property type="match status" value="1"/>
</dbReference>